<dbReference type="OrthoDB" id="9792348at2"/>
<keyword evidence="2" id="KW-0805">Transcription regulation</keyword>
<accession>A0A3A8IZH6</accession>
<dbReference type="RefSeq" id="WP_120541343.1">
    <property type="nucleotide sequence ID" value="NZ_RAVZ01000089.1"/>
</dbReference>
<evidence type="ECO:0000256" key="4">
    <source>
        <dbReference type="ARBA" id="ARBA00023163"/>
    </source>
</evidence>
<sequence>MNIGELARRTGSSARSIRHYDKAGLITSYRRDNGYRDFEEEAVPQVMQVARMIRLGFSLEEIATFPPCMLRQVTTAVCPDALAAHRERLAEVDQQLFDLARLRERLLSVLDANAAPLPSTERAPHEPS</sequence>
<dbReference type="PANTHER" id="PTHR30204:SF69">
    <property type="entry name" value="MERR-FAMILY TRANSCRIPTIONAL REGULATOR"/>
    <property type="match status" value="1"/>
</dbReference>
<keyword evidence="4" id="KW-0804">Transcription</keyword>
<dbReference type="SMART" id="SM00422">
    <property type="entry name" value="HTH_MERR"/>
    <property type="match status" value="1"/>
</dbReference>
<feature type="domain" description="HTH merR-type" evidence="5">
    <location>
        <begin position="1"/>
        <end position="68"/>
    </location>
</feature>
<dbReference type="Gene3D" id="1.10.1660.10">
    <property type="match status" value="1"/>
</dbReference>
<dbReference type="Pfam" id="PF09278">
    <property type="entry name" value="MerR-DNA-bind"/>
    <property type="match status" value="1"/>
</dbReference>
<dbReference type="Proteomes" id="UP000268094">
    <property type="component" value="Unassembled WGS sequence"/>
</dbReference>
<evidence type="ECO:0000256" key="2">
    <source>
        <dbReference type="ARBA" id="ARBA00023015"/>
    </source>
</evidence>
<keyword evidence="3" id="KW-0238">DNA-binding</keyword>
<name>A0A3A8IZH6_9BACT</name>
<dbReference type="AlphaFoldDB" id="A0A3A8IZH6"/>
<evidence type="ECO:0000256" key="3">
    <source>
        <dbReference type="ARBA" id="ARBA00023125"/>
    </source>
</evidence>
<gene>
    <name evidence="6" type="ORF">D7V88_15115</name>
</gene>
<reference evidence="7" key="1">
    <citation type="submission" date="2018-09" db="EMBL/GenBank/DDBJ databases">
        <authorList>
            <person name="Livingstone P.G."/>
            <person name="Whitworth D.E."/>
        </authorList>
    </citation>
    <scope>NUCLEOTIDE SEQUENCE [LARGE SCALE GENOMIC DNA]</scope>
    <source>
        <strain evidence="7">CA054A</strain>
    </source>
</reference>
<proteinExistence type="predicted"/>
<dbReference type="GO" id="GO:0003700">
    <property type="term" value="F:DNA-binding transcription factor activity"/>
    <property type="evidence" value="ECO:0007669"/>
    <property type="project" value="InterPro"/>
</dbReference>
<dbReference type="GO" id="GO:0003677">
    <property type="term" value="F:DNA binding"/>
    <property type="evidence" value="ECO:0007669"/>
    <property type="project" value="UniProtKB-KW"/>
</dbReference>
<dbReference type="Pfam" id="PF00376">
    <property type="entry name" value="MerR"/>
    <property type="match status" value="1"/>
</dbReference>
<dbReference type="PROSITE" id="PS50937">
    <property type="entry name" value="HTH_MERR_2"/>
    <property type="match status" value="1"/>
</dbReference>
<comment type="caution">
    <text evidence="6">The sequence shown here is derived from an EMBL/GenBank/DDBJ whole genome shotgun (WGS) entry which is preliminary data.</text>
</comment>
<dbReference type="InterPro" id="IPR015358">
    <property type="entry name" value="Tscrpt_reg_MerR_DNA-bd"/>
</dbReference>
<dbReference type="InterPro" id="IPR047057">
    <property type="entry name" value="MerR_fam"/>
</dbReference>
<dbReference type="PANTHER" id="PTHR30204">
    <property type="entry name" value="REDOX-CYCLING DRUG-SENSING TRANSCRIPTIONAL ACTIVATOR SOXR"/>
    <property type="match status" value="1"/>
</dbReference>
<keyword evidence="1" id="KW-0678">Repressor</keyword>
<dbReference type="InterPro" id="IPR000551">
    <property type="entry name" value="MerR-type_HTH_dom"/>
</dbReference>
<protein>
    <submittedName>
        <fullName evidence="6">MerR family transcriptional regulator</fullName>
    </submittedName>
</protein>
<dbReference type="EMBL" id="RAVZ01000089">
    <property type="protein sequence ID" value="RKG87936.1"/>
    <property type="molecule type" value="Genomic_DNA"/>
</dbReference>
<dbReference type="CDD" id="cd01282">
    <property type="entry name" value="HTH_MerR-like_sg3"/>
    <property type="match status" value="1"/>
</dbReference>
<dbReference type="SUPFAM" id="SSF46955">
    <property type="entry name" value="Putative DNA-binding domain"/>
    <property type="match status" value="1"/>
</dbReference>
<evidence type="ECO:0000256" key="1">
    <source>
        <dbReference type="ARBA" id="ARBA00022491"/>
    </source>
</evidence>
<dbReference type="PRINTS" id="PR00040">
    <property type="entry name" value="HTHMERR"/>
</dbReference>
<evidence type="ECO:0000259" key="5">
    <source>
        <dbReference type="PROSITE" id="PS50937"/>
    </source>
</evidence>
<dbReference type="InterPro" id="IPR009061">
    <property type="entry name" value="DNA-bd_dom_put_sf"/>
</dbReference>
<keyword evidence="7" id="KW-1185">Reference proteome</keyword>
<organism evidence="6 7">
    <name type="scientific">Corallococcus terminator</name>
    <dbReference type="NCBI Taxonomy" id="2316733"/>
    <lineage>
        <taxon>Bacteria</taxon>
        <taxon>Pseudomonadati</taxon>
        <taxon>Myxococcota</taxon>
        <taxon>Myxococcia</taxon>
        <taxon>Myxococcales</taxon>
        <taxon>Cystobacterineae</taxon>
        <taxon>Myxococcaceae</taxon>
        <taxon>Corallococcus</taxon>
    </lineage>
</organism>
<evidence type="ECO:0000313" key="6">
    <source>
        <dbReference type="EMBL" id="RKG87936.1"/>
    </source>
</evidence>
<evidence type="ECO:0000313" key="7">
    <source>
        <dbReference type="Proteomes" id="UP000268094"/>
    </source>
</evidence>